<keyword evidence="10" id="KW-0704">Schiff base</keyword>
<comment type="function">
    <text evidence="1">Catalyzes the condensation of (S)-aspartate-beta-semialdehyde [(S)-ASA] and pyruvate to 4-hydroxy-tetrahydrodipicolinate (HTPA).</text>
</comment>
<dbReference type="NCBIfam" id="TIGR00674">
    <property type="entry name" value="dapA"/>
    <property type="match status" value="1"/>
</dbReference>
<keyword evidence="7" id="KW-0220">Diaminopimelate biosynthesis</keyword>
<evidence type="ECO:0000256" key="2">
    <source>
        <dbReference type="ARBA" id="ARBA00005120"/>
    </source>
</evidence>
<evidence type="ECO:0000313" key="14">
    <source>
        <dbReference type="EMBL" id="WZX28966.1"/>
    </source>
</evidence>
<keyword evidence="15" id="KW-1185">Reference proteome</keyword>
<evidence type="ECO:0000256" key="7">
    <source>
        <dbReference type="ARBA" id="ARBA00022915"/>
    </source>
</evidence>
<protein>
    <recommendedName>
        <fullName evidence="4 12">4-hydroxy-tetrahydrodipicolinate synthase</fullName>
        <ecNumber evidence="4 12">4.3.3.7</ecNumber>
    </recommendedName>
</protein>
<proteinExistence type="inferred from homology"/>
<dbReference type="PANTHER" id="PTHR12128:SF66">
    <property type="entry name" value="4-HYDROXY-2-OXOGLUTARATE ALDOLASE, MITOCHONDRIAL"/>
    <property type="match status" value="1"/>
</dbReference>
<dbReference type="EMBL" id="CP138333">
    <property type="protein sequence ID" value="WZX28966.1"/>
    <property type="molecule type" value="Genomic_DNA"/>
</dbReference>
<dbReference type="PIRSF" id="PIRSF001365">
    <property type="entry name" value="DHDPS"/>
    <property type="match status" value="1"/>
</dbReference>
<name>A0ABZ3CFX7_9STAP</name>
<evidence type="ECO:0000256" key="6">
    <source>
        <dbReference type="ARBA" id="ARBA00022605"/>
    </source>
</evidence>
<keyword evidence="8" id="KW-0457">Lysine biosynthesis</keyword>
<comment type="similarity">
    <text evidence="3 13">Belongs to the DapA family.</text>
</comment>
<accession>A0ABZ3CFX7</accession>
<sequence length="300" mass="32713">MFKPYGVIPALPTPMKEEGVIDYQGLEKLVDHVIDNGVHGVLVGGSNSEYSLMTLEERKEVIKFVTEKTNERVPVMAGTGCHRTEDTIALTKFAADVGVKSALVINPYYMATGEQAIYDYYKKVAESSDIGIIIYNYPDATGIQLEPELIDKISRIDGVTGIKNTDDGIHTSKVIALTQDNPDFSVLTGFEDLIVPTLSIGGVGAIGVVHNLVPEKIVKLYDLVVKENNVHEAIRLNNELLPLYSMVEEEVIPGTVKAGLEALGLPGGSSRSPLPPASDEFKEKIKSYLQELKNNVNVRS</sequence>
<dbReference type="InterPro" id="IPR005263">
    <property type="entry name" value="DapA"/>
</dbReference>
<dbReference type="SUPFAM" id="SSF51569">
    <property type="entry name" value="Aldolase"/>
    <property type="match status" value="1"/>
</dbReference>
<dbReference type="GO" id="GO:0008840">
    <property type="term" value="F:4-hydroxy-tetrahydrodipicolinate synthase activity"/>
    <property type="evidence" value="ECO:0007669"/>
    <property type="project" value="UniProtKB-EC"/>
</dbReference>
<keyword evidence="5" id="KW-0963">Cytoplasm</keyword>
<dbReference type="PRINTS" id="PR00146">
    <property type="entry name" value="DHPICSNTHASE"/>
</dbReference>
<gene>
    <name evidence="14" type="primary">dapA</name>
    <name evidence="14" type="ORF">RQP18_09895</name>
</gene>
<keyword evidence="6" id="KW-0028">Amino-acid biosynthesis</keyword>
<evidence type="ECO:0000256" key="13">
    <source>
        <dbReference type="PIRNR" id="PIRNR001365"/>
    </source>
</evidence>
<evidence type="ECO:0000256" key="3">
    <source>
        <dbReference type="ARBA" id="ARBA00007592"/>
    </source>
</evidence>
<evidence type="ECO:0000256" key="11">
    <source>
        <dbReference type="ARBA" id="ARBA00047836"/>
    </source>
</evidence>
<evidence type="ECO:0000256" key="1">
    <source>
        <dbReference type="ARBA" id="ARBA00003294"/>
    </source>
</evidence>
<dbReference type="InterPro" id="IPR002220">
    <property type="entry name" value="DapA-like"/>
</dbReference>
<evidence type="ECO:0000256" key="4">
    <source>
        <dbReference type="ARBA" id="ARBA00012086"/>
    </source>
</evidence>
<organism evidence="14 15">
    <name type="scientific">Salinicoccus bachuensis</name>
    <dbReference type="NCBI Taxonomy" id="3136731"/>
    <lineage>
        <taxon>Bacteria</taxon>
        <taxon>Bacillati</taxon>
        <taxon>Bacillota</taxon>
        <taxon>Bacilli</taxon>
        <taxon>Bacillales</taxon>
        <taxon>Staphylococcaceae</taxon>
        <taxon>Salinicoccus</taxon>
    </lineage>
</organism>
<dbReference type="Proteomes" id="UP001455384">
    <property type="component" value="Chromosome"/>
</dbReference>
<evidence type="ECO:0000256" key="9">
    <source>
        <dbReference type="ARBA" id="ARBA00023239"/>
    </source>
</evidence>
<dbReference type="RefSeq" id="WP_342387540.1">
    <property type="nucleotide sequence ID" value="NZ_CP138333.2"/>
</dbReference>
<reference evidence="15" key="1">
    <citation type="submission" date="2023-10" db="EMBL/GenBank/DDBJ databases">
        <title>Genome analysis and identification of Salinococcus sp. Bachu38 nov., a PGPR from the rhizosphere of Tamarix.</title>
        <authorList>
            <person name="Liang Z."/>
            <person name="Zhang X."/>
            <person name="Jia J."/>
            <person name="Chen X."/>
            <person name="Wang Y."/>
            <person name="Wang Q."/>
            <person name="Wang R."/>
        </authorList>
    </citation>
    <scope>NUCLEOTIDE SEQUENCE [LARGE SCALE GENOMIC DNA]</scope>
    <source>
        <strain evidence="15">Bachu38</strain>
    </source>
</reference>
<dbReference type="Pfam" id="PF00701">
    <property type="entry name" value="DHDPS"/>
    <property type="match status" value="1"/>
</dbReference>
<evidence type="ECO:0000256" key="8">
    <source>
        <dbReference type="ARBA" id="ARBA00023154"/>
    </source>
</evidence>
<dbReference type="InterPro" id="IPR013785">
    <property type="entry name" value="Aldolase_TIM"/>
</dbReference>
<dbReference type="PANTHER" id="PTHR12128">
    <property type="entry name" value="DIHYDRODIPICOLINATE SYNTHASE"/>
    <property type="match status" value="1"/>
</dbReference>
<keyword evidence="9 13" id="KW-0456">Lyase</keyword>
<comment type="catalytic activity">
    <reaction evidence="11">
        <text>L-aspartate 4-semialdehyde + pyruvate = (2S,4S)-4-hydroxy-2,3,4,5-tetrahydrodipicolinate + H2O + H(+)</text>
        <dbReference type="Rhea" id="RHEA:34171"/>
        <dbReference type="ChEBI" id="CHEBI:15361"/>
        <dbReference type="ChEBI" id="CHEBI:15377"/>
        <dbReference type="ChEBI" id="CHEBI:15378"/>
        <dbReference type="ChEBI" id="CHEBI:67139"/>
        <dbReference type="ChEBI" id="CHEBI:537519"/>
        <dbReference type="EC" id="4.3.3.7"/>
    </reaction>
</comment>
<evidence type="ECO:0000256" key="12">
    <source>
        <dbReference type="NCBIfam" id="TIGR00674"/>
    </source>
</evidence>
<evidence type="ECO:0000256" key="10">
    <source>
        <dbReference type="ARBA" id="ARBA00023270"/>
    </source>
</evidence>
<dbReference type="EC" id="4.3.3.7" evidence="4 12"/>
<dbReference type="SMART" id="SM01130">
    <property type="entry name" value="DHDPS"/>
    <property type="match status" value="1"/>
</dbReference>
<evidence type="ECO:0000313" key="15">
    <source>
        <dbReference type="Proteomes" id="UP001455384"/>
    </source>
</evidence>
<comment type="pathway">
    <text evidence="2">Amino-acid biosynthesis; L-lysine biosynthesis via DAP pathway; (S)-tetrahydrodipicolinate from L-aspartate: step 3/4.</text>
</comment>
<evidence type="ECO:0000256" key="5">
    <source>
        <dbReference type="ARBA" id="ARBA00022490"/>
    </source>
</evidence>
<dbReference type="Gene3D" id="3.20.20.70">
    <property type="entry name" value="Aldolase class I"/>
    <property type="match status" value="1"/>
</dbReference>
<dbReference type="CDD" id="cd00408">
    <property type="entry name" value="DHDPS-like"/>
    <property type="match status" value="1"/>
</dbReference>